<dbReference type="PANTHER" id="PTHR12350">
    <property type="entry name" value="HISTONE-LYSINE N-METHYLTRANSFERASE-RELATED"/>
    <property type="match status" value="1"/>
</dbReference>
<evidence type="ECO:0000313" key="3">
    <source>
        <dbReference type="Proteomes" id="UP000008493"/>
    </source>
</evidence>
<dbReference type="Gene3D" id="2.170.270.10">
    <property type="entry name" value="SET domain"/>
    <property type="match status" value="1"/>
</dbReference>
<dbReference type="PANTHER" id="PTHR12350:SF19">
    <property type="entry name" value="SET DOMAIN-CONTAINING PROTEIN"/>
    <property type="match status" value="1"/>
</dbReference>
<evidence type="ECO:0000259" key="1">
    <source>
        <dbReference type="PROSITE" id="PS50280"/>
    </source>
</evidence>
<dbReference type="EMBL" id="JH971387">
    <property type="protein sequence ID" value="EKM81944.1"/>
    <property type="molecule type" value="Genomic_DNA"/>
</dbReference>
<proteinExistence type="predicted"/>
<dbReference type="HOGENOM" id="CLU_073382_2_0_1"/>
<dbReference type="RefSeq" id="XP_007327713.1">
    <property type="nucleotide sequence ID" value="XM_007327651.1"/>
</dbReference>
<dbReference type="SUPFAM" id="SSF82199">
    <property type="entry name" value="SET domain"/>
    <property type="match status" value="1"/>
</dbReference>
<dbReference type="Pfam" id="PF00856">
    <property type="entry name" value="SET"/>
    <property type="match status" value="1"/>
</dbReference>
<gene>
    <name evidence="2" type="ORF">AGABI1DRAFT_98514</name>
</gene>
<dbReference type="InterPro" id="IPR001214">
    <property type="entry name" value="SET_dom"/>
</dbReference>
<dbReference type="AlphaFoldDB" id="K5W556"/>
<dbReference type="InterPro" id="IPR053201">
    <property type="entry name" value="Flavunoidine_N-MTase"/>
</dbReference>
<organism evidence="2 3">
    <name type="scientific">Agaricus bisporus var. burnettii (strain JB137-S8 / ATCC MYA-4627 / FGSC 10392)</name>
    <name type="common">White button mushroom</name>
    <dbReference type="NCBI Taxonomy" id="597362"/>
    <lineage>
        <taxon>Eukaryota</taxon>
        <taxon>Fungi</taxon>
        <taxon>Dikarya</taxon>
        <taxon>Basidiomycota</taxon>
        <taxon>Agaricomycotina</taxon>
        <taxon>Agaricomycetes</taxon>
        <taxon>Agaricomycetidae</taxon>
        <taxon>Agaricales</taxon>
        <taxon>Agaricineae</taxon>
        <taxon>Agaricaceae</taxon>
        <taxon>Agaricus</taxon>
    </lineage>
</organism>
<evidence type="ECO:0000313" key="2">
    <source>
        <dbReference type="EMBL" id="EKM81944.1"/>
    </source>
</evidence>
<keyword evidence="3" id="KW-1185">Reference proteome</keyword>
<dbReference type="STRING" id="597362.K5W556"/>
<dbReference type="KEGG" id="abp:AGABI1DRAFT98514"/>
<name>K5W556_AGABU</name>
<sequence length="172" mass="19255">MPKPSRLGYIQSYPHLLVDFGDGDFNSCLRATKTFKAGDYVAPLELGKLTKGPKTYTSVQYGPGSNDHIELNSDLVYINHSCDPNVAFDLSSSDPSEWHVRALRRIETGGSVTFFYPSTEWDMDQPFACECRAKTCLGSIYGAKYLTLSQLAAQRWISPYILKLVAEREKSL</sequence>
<dbReference type="PROSITE" id="PS50280">
    <property type="entry name" value="SET"/>
    <property type="match status" value="1"/>
</dbReference>
<dbReference type="InterPro" id="IPR046341">
    <property type="entry name" value="SET_dom_sf"/>
</dbReference>
<dbReference type="GeneID" id="18832967"/>
<protein>
    <recommendedName>
        <fullName evidence="1">SET domain-containing protein</fullName>
    </recommendedName>
</protein>
<feature type="domain" description="SET" evidence="1">
    <location>
        <begin position="5"/>
        <end position="117"/>
    </location>
</feature>
<reference evidence="3" key="1">
    <citation type="journal article" date="2012" name="Proc. Natl. Acad. Sci. U.S.A.">
        <title>Genome sequence of the button mushroom Agaricus bisporus reveals mechanisms governing adaptation to a humic-rich ecological niche.</title>
        <authorList>
            <person name="Morin E."/>
            <person name="Kohler A."/>
            <person name="Baker A.R."/>
            <person name="Foulongne-Oriol M."/>
            <person name="Lombard V."/>
            <person name="Nagy L.G."/>
            <person name="Ohm R.A."/>
            <person name="Patyshakuliyeva A."/>
            <person name="Brun A."/>
            <person name="Aerts A.L."/>
            <person name="Bailey A.M."/>
            <person name="Billette C."/>
            <person name="Coutinho P.M."/>
            <person name="Deakin G."/>
            <person name="Doddapaneni H."/>
            <person name="Floudas D."/>
            <person name="Grimwood J."/>
            <person name="Hilden K."/>
            <person name="Kuees U."/>
            <person name="LaButti K.M."/>
            <person name="Lapidus A."/>
            <person name="Lindquist E.A."/>
            <person name="Lucas S.M."/>
            <person name="Murat C."/>
            <person name="Riley R.W."/>
            <person name="Salamov A.A."/>
            <person name="Schmutz J."/>
            <person name="Subramanian V."/>
            <person name="Woesten H.A.B."/>
            <person name="Xu J."/>
            <person name="Eastwood D.C."/>
            <person name="Foster G.D."/>
            <person name="Sonnenberg A.S."/>
            <person name="Cullen D."/>
            <person name="de Vries R.P."/>
            <person name="Lundell T."/>
            <person name="Hibbett D.S."/>
            <person name="Henrissat B."/>
            <person name="Burton K.S."/>
            <person name="Kerrigan R.W."/>
            <person name="Challen M.P."/>
            <person name="Grigoriev I.V."/>
            <person name="Martin F."/>
        </authorList>
    </citation>
    <scope>NUCLEOTIDE SEQUENCE [LARGE SCALE GENOMIC DNA]</scope>
    <source>
        <strain evidence="3">JB137-S8 / ATCC MYA-4627 / FGSC 10392</strain>
    </source>
</reference>
<dbReference type="eggNOG" id="ENOG502S11B">
    <property type="taxonomic scope" value="Eukaryota"/>
</dbReference>
<dbReference type="OrthoDB" id="5984008at2759"/>
<dbReference type="OMA" id="ATEHVEL"/>
<accession>K5W556</accession>
<dbReference type="Proteomes" id="UP000008493">
    <property type="component" value="Unassembled WGS sequence"/>
</dbReference>
<dbReference type="InParanoid" id="K5W556"/>